<accession>A0A4R4QAP7</accession>
<dbReference type="Proteomes" id="UP000295075">
    <property type="component" value="Unassembled WGS sequence"/>
</dbReference>
<proteinExistence type="predicted"/>
<dbReference type="OrthoDB" id="9959856at2"/>
<name>A0A4R4QAP7_9ACTN</name>
<dbReference type="AlphaFoldDB" id="A0A4R4QAP7"/>
<evidence type="ECO:0000313" key="1">
    <source>
        <dbReference type="EMBL" id="TDC32408.1"/>
    </source>
</evidence>
<sequence>MSDNQAESVDCSEAAQADGDCIGWAGTAGANPLAAVISSALLQDKSGAARKFYEEHCAEADQTTADLIEEALVAEAVAGGSRAARILAPLVYPSPKVDTSRKTVPG</sequence>
<dbReference type="RefSeq" id="WP_132404577.1">
    <property type="nucleotide sequence ID" value="NZ_SMKA01000023.1"/>
</dbReference>
<gene>
    <name evidence="1" type="ORF">E1261_08650</name>
</gene>
<reference evidence="1 2" key="1">
    <citation type="submission" date="2019-03" db="EMBL/GenBank/DDBJ databases">
        <title>Draft genome sequences of novel Actinobacteria.</title>
        <authorList>
            <person name="Sahin N."/>
            <person name="Ay H."/>
            <person name="Saygin H."/>
        </authorList>
    </citation>
    <scope>NUCLEOTIDE SEQUENCE [LARGE SCALE GENOMIC DNA]</scope>
    <source>
        <strain evidence="1 2">JCM 30547</strain>
    </source>
</reference>
<dbReference type="EMBL" id="SMKA01000023">
    <property type="protein sequence ID" value="TDC32408.1"/>
    <property type="molecule type" value="Genomic_DNA"/>
</dbReference>
<keyword evidence="2" id="KW-1185">Reference proteome</keyword>
<organism evidence="1 2">
    <name type="scientific">Kribbella albertanoniae</name>
    <dbReference type="NCBI Taxonomy" id="1266829"/>
    <lineage>
        <taxon>Bacteria</taxon>
        <taxon>Bacillati</taxon>
        <taxon>Actinomycetota</taxon>
        <taxon>Actinomycetes</taxon>
        <taxon>Propionibacteriales</taxon>
        <taxon>Kribbellaceae</taxon>
        <taxon>Kribbella</taxon>
    </lineage>
</organism>
<evidence type="ECO:0000313" key="2">
    <source>
        <dbReference type="Proteomes" id="UP000295075"/>
    </source>
</evidence>
<protein>
    <submittedName>
        <fullName evidence="1">Uncharacterized protein</fullName>
    </submittedName>
</protein>
<comment type="caution">
    <text evidence="1">The sequence shown here is derived from an EMBL/GenBank/DDBJ whole genome shotgun (WGS) entry which is preliminary data.</text>
</comment>